<dbReference type="Proteomes" id="UP000002051">
    <property type="component" value="Chromosome 2"/>
</dbReference>
<gene>
    <name evidence="1" type="ordered locus">MTR_2g044350</name>
</gene>
<sequence length="37" mass="4303">MFKHFSIVRIMMTVKTKLSMCFLGLRNVAITNVIVFL</sequence>
<reference evidence="1 3" key="2">
    <citation type="journal article" date="2014" name="BMC Genomics">
        <title>An improved genome release (version Mt4.0) for the model legume Medicago truncatula.</title>
        <authorList>
            <person name="Tang H."/>
            <person name="Krishnakumar V."/>
            <person name="Bidwell S."/>
            <person name="Rosen B."/>
            <person name="Chan A."/>
            <person name="Zhou S."/>
            <person name="Gentzbittel L."/>
            <person name="Childs K.L."/>
            <person name="Yandell M."/>
            <person name="Gundlach H."/>
            <person name="Mayer K.F."/>
            <person name="Schwartz D.C."/>
            <person name="Town C.D."/>
        </authorList>
    </citation>
    <scope>GENOME REANNOTATION</scope>
    <source>
        <strain evidence="1">A17</strain>
        <strain evidence="2 3">cv. Jemalong A17</strain>
    </source>
</reference>
<keyword evidence="3" id="KW-1185">Reference proteome</keyword>
<organism evidence="1 3">
    <name type="scientific">Medicago truncatula</name>
    <name type="common">Barrel medic</name>
    <name type="synonym">Medicago tribuloides</name>
    <dbReference type="NCBI Taxonomy" id="3880"/>
    <lineage>
        <taxon>Eukaryota</taxon>
        <taxon>Viridiplantae</taxon>
        <taxon>Streptophyta</taxon>
        <taxon>Embryophyta</taxon>
        <taxon>Tracheophyta</taxon>
        <taxon>Spermatophyta</taxon>
        <taxon>Magnoliopsida</taxon>
        <taxon>eudicotyledons</taxon>
        <taxon>Gunneridae</taxon>
        <taxon>Pentapetalae</taxon>
        <taxon>rosids</taxon>
        <taxon>fabids</taxon>
        <taxon>Fabales</taxon>
        <taxon>Fabaceae</taxon>
        <taxon>Papilionoideae</taxon>
        <taxon>50 kb inversion clade</taxon>
        <taxon>NPAAA clade</taxon>
        <taxon>Hologalegina</taxon>
        <taxon>IRL clade</taxon>
        <taxon>Trifolieae</taxon>
        <taxon>Medicago</taxon>
    </lineage>
</organism>
<accession>A0A072V7Q8</accession>
<evidence type="ECO:0000313" key="2">
    <source>
        <dbReference type="EnsemblPlants" id="KEH37676"/>
    </source>
</evidence>
<evidence type="ECO:0000313" key="1">
    <source>
        <dbReference type="EMBL" id="KEH37676.1"/>
    </source>
</evidence>
<proteinExistence type="predicted"/>
<name>A0A072V7Q8_MEDTR</name>
<dbReference type="HOGENOM" id="CLU_3351783_0_0_1"/>
<reference evidence="2" key="3">
    <citation type="submission" date="2015-04" db="UniProtKB">
        <authorList>
            <consortium name="EnsemblPlants"/>
        </authorList>
    </citation>
    <scope>IDENTIFICATION</scope>
    <source>
        <strain evidence="2">cv. Jemalong A17</strain>
    </source>
</reference>
<dbReference type="AlphaFoldDB" id="A0A072V7Q8"/>
<dbReference type="EnsemblPlants" id="KEH37676">
    <property type="protein sequence ID" value="KEH37676"/>
    <property type="gene ID" value="MTR_2g044350"/>
</dbReference>
<protein>
    <submittedName>
        <fullName evidence="1">Nodule Cysteine-Rich (NCR) secreted peptide</fullName>
    </submittedName>
</protein>
<reference evidence="1 3" key="1">
    <citation type="journal article" date="2011" name="Nature">
        <title>The Medicago genome provides insight into the evolution of rhizobial symbioses.</title>
        <authorList>
            <person name="Young N.D."/>
            <person name="Debelle F."/>
            <person name="Oldroyd G.E."/>
            <person name="Geurts R."/>
            <person name="Cannon S.B."/>
            <person name="Udvardi M.K."/>
            <person name="Benedito V.A."/>
            <person name="Mayer K.F."/>
            <person name="Gouzy J."/>
            <person name="Schoof H."/>
            <person name="Van de Peer Y."/>
            <person name="Proost S."/>
            <person name="Cook D.R."/>
            <person name="Meyers B.C."/>
            <person name="Spannagl M."/>
            <person name="Cheung F."/>
            <person name="De Mita S."/>
            <person name="Krishnakumar V."/>
            <person name="Gundlach H."/>
            <person name="Zhou S."/>
            <person name="Mudge J."/>
            <person name="Bharti A.K."/>
            <person name="Murray J.D."/>
            <person name="Naoumkina M.A."/>
            <person name="Rosen B."/>
            <person name="Silverstein K.A."/>
            <person name="Tang H."/>
            <person name="Rombauts S."/>
            <person name="Zhao P.X."/>
            <person name="Zhou P."/>
            <person name="Barbe V."/>
            <person name="Bardou P."/>
            <person name="Bechner M."/>
            <person name="Bellec A."/>
            <person name="Berger A."/>
            <person name="Berges H."/>
            <person name="Bidwell S."/>
            <person name="Bisseling T."/>
            <person name="Choisne N."/>
            <person name="Couloux A."/>
            <person name="Denny R."/>
            <person name="Deshpande S."/>
            <person name="Dai X."/>
            <person name="Doyle J.J."/>
            <person name="Dudez A.M."/>
            <person name="Farmer A.D."/>
            <person name="Fouteau S."/>
            <person name="Franken C."/>
            <person name="Gibelin C."/>
            <person name="Gish J."/>
            <person name="Goldstein S."/>
            <person name="Gonzalez A.J."/>
            <person name="Green P.J."/>
            <person name="Hallab A."/>
            <person name="Hartog M."/>
            <person name="Hua A."/>
            <person name="Humphray S.J."/>
            <person name="Jeong D.H."/>
            <person name="Jing Y."/>
            <person name="Jocker A."/>
            <person name="Kenton S.M."/>
            <person name="Kim D.J."/>
            <person name="Klee K."/>
            <person name="Lai H."/>
            <person name="Lang C."/>
            <person name="Lin S."/>
            <person name="Macmil S.L."/>
            <person name="Magdelenat G."/>
            <person name="Matthews L."/>
            <person name="McCorrison J."/>
            <person name="Monaghan E.L."/>
            <person name="Mun J.H."/>
            <person name="Najar F.Z."/>
            <person name="Nicholson C."/>
            <person name="Noirot C."/>
            <person name="O'Bleness M."/>
            <person name="Paule C.R."/>
            <person name="Poulain J."/>
            <person name="Prion F."/>
            <person name="Qin B."/>
            <person name="Qu C."/>
            <person name="Retzel E.F."/>
            <person name="Riddle C."/>
            <person name="Sallet E."/>
            <person name="Samain S."/>
            <person name="Samson N."/>
            <person name="Sanders I."/>
            <person name="Saurat O."/>
            <person name="Scarpelli C."/>
            <person name="Schiex T."/>
            <person name="Segurens B."/>
            <person name="Severin A.J."/>
            <person name="Sherrier D.J."/>
            <person name="Shi R."/>
            <person name="Sims S."/>
            <person name="Singer S.R."/>
            <person name="Sinharoy S."/>
            <person name="Sterck L."/>
            <person name="Viollet A."/>
            <person name="Wang B.B."/>
            <person name="Wang K."/>
            <person name="Wang M."/>
            <person name="Wang X."/>
            <person name="Warfsmann J."/>
            <person name="Weissenbach J."/>
            <person name="White D.D."/>
            <person name="White J.D."/>
            <person name="Wiley G.B."/>
            <person name="Wincker P."/>
            <person name="Xing Y."/>
            <person name="Yang L."/>
            <person name="Yao Z."/>
            <person name="Ying F."/>
            <person name="Zhai J."/>
            <person name="Zhou L."/>
            <person name="Zuber A."/>
            <person name="Denarie J."/>
            <person name="Dixon R.A."/>
            <person name="May G.D."/>
            <person name="Schwartz D.C."/>
            <person name="Rogers J."/>
            <person name="Quetier F."/>
            <person name="Town C.D."/>
            <person name="Roe B.A."/>
        </authorList>
    </citation>
    <scope>NUCLEOTIDE SEQUENCE [LARGE SCALE GENOMIC DNA]</scope>
    <source>
        <strain evidence="1">A17</strain>
        <strain evidence="2 3">cv. Jemalong A17</strain>
    </source>
</reference>
<evidence type="ECO:0000313" key="3">
    <source>
        <dbReference type="Proteomes" id="UP000002051"/>
    </source>
</evidence>
<dbReference type="EMBL" id="CM001218">
    <property type="protein sequence ID" value="KEH37676.1"/>
    <property type="molecule type" value="Genomic_DNA"/>
</dbReference>